<organism evidence="1 2">
    <name type="scientific">Lymnaea stagnalis</name>
    <name type="common">Great pond snail</name>
    <name type="synonym">Helix stagnalis</name>
    <dbReference type="NCBI Taxonomy" id="6523"/>
    <lineage>
        <taxon>Eukaryota</taxon>
        <taxon>Metazoa</taxon>
        <taxon>Spiralia</taxon>
        <taxon>Lophotrochozoa</taxon>
        <taxon>Mollusca</taxon>
        <taxon>Gastropoda</taxon>
        <taxon>Heterobranchia</taxon>
        <taxon>Euthyneura</taxon>
        <taxon>Panpulmonata</taxon>
        <taxon>Hygrophila</taxon>
        <taxon>Lymnaeoidea</taxon>
        <taxon>Lymnaeidae</taxon>
        <taxon>Lymnaea</taxon>
    </lineage>
</organism>
<proteinExistence type="predicted"/>
<dbReference type="Proteomes" id="UP001497497">
    <property type="component" value="Unassembled WGS sequence"/>
</dbReference>
<dbReference type="EMBL" id="CAXITT010002170">
    <property type="protein sequence ID" value="CAL1548920.1"/>
    <property type="molecule type" value="Genomic_DNA"/>
</dbReference>
<dbReference type="PANTHER" id="PTHR46246">
    <property type="entry name" value="GUANOSINE-3',5'-BIS(DIPHOSPHATE) 3'-PYROPHOSPHOHYDROLASE MESH1"/>
    <property type="match status" value="1"/>
</dbReference>
<dbReference type="Gene3D" id="1.10.3210.10">
    <property type="entry name" value="Hypothetical protein af1432"/>
    <property type="match status" value="1"/>
</dbReference>
<gene>
    <name evidence="1" type="ORF">GSLYS_00022237001</name>
</gene>
<reference evidence="1 2" key="1">
    <citation type="submission" date="2024-04" db="EMBL/GenBank/DDBJ databases">
        <authorList>
            <consortium name="Genoscope - CEA"/>
            <person name="William W."/>
        </authorList>
    </citation>
    <scope>NUCLEOTIDE SEQUENCE [LARGE SCALE GENOMIC DNA]</scope>
</reference>
<dbReference type="GO" id="GO:0008893">
    <property type="term" value="F:guanosine-3',5'-bis(diphosphate) 3'-diphosphatase activity"/>
    <property type="evidence" value="ECO:0007669"/>
    <property type="project" value="TreeGrafter"/>
</dbReference>
<evidence type="ECO:0000313" key="2">
    <source>
        <dbReference type="Proteomes" id="UP001497497"/>
    </source>
</evidence>
<evidence type="ECO:0000313" key="1">
    <source>
        <dbReference type="EMBL" id="CAL1548920.1"/>
    </source>
</evidence>
<sequence length="51" mass="5821">MSKFIEAAYFSARKHRDQKRKGNDASPYINHPLEVANLIANVGKVEDYDVL</sequence>
<dbReference type="SUPFAM" id="SSF109604">
    <property type="entry name" value="HD-domain/PDEase-like"/>
    <property type="match status" value="1"/>
</dbReference>
<dbReference type="InterPro" id="IPR052194">
    <property type="entry name" value="MESH1"/>
</dbReference>
<comment type="caution">
    <text evidence="1">The sequence shown here is derived from an EMBL/GenBank/DDBJ whole genome shotgun (WGS) entry which is preliminary data.</text>
</comment>
<protein>
    <submittedName>
        <fullName evidence="1">Uncharacterized protein</fullName>
    </submittedName>
</protein>
<feature type="non-terminal residue" evidence="1">
    <location>
        <position position="51"/>
    </location>
</feature>
<accession>A0AAV2IR55</accession>
<dbReference type="AlphaFoldDB" id="A0AAV2IR55"/>
<dbReference type="PANTHER" id="PTHR46246:SF1">
    <property type="entry name" value="GUANOSINE-3',5'-BIS(DIPHOSPHATE) 3'-PYROPHOSPHOHYDROLASE MESH1"/>
    <property type="match status" value="1"/>
</dbReference>
<keyword evidence="2" id="KW-1185">Reference proteome</keyword>
<name>A0AAV2IR55_LYMST</name>